<organism evidence="6">
    <name type="scientific">Candidatus Nitrotoga fabula</name>
    <dbReference type="NCBI Taxonomy" id="2182327"/>
    <lineage>
        <taxon>Bacteria</taxon>
        <taxon>Pseudomonadati</taxon>
        <taxon>Pseudomonadota</taxon>
        <taxon>Betaproteobacteria</taxon>
        <taxon>Nitrosomonadales</taxon>
        <taxon>Gallionellaceae</taxon>
        <taxon>Candidatus Nitrotoga</taxon>
    </lineage>
</organism>
<dbReference type="AlphaFoldDB" id="A0A2X0R5M0"/>
<comment type="similarity">
    <text evidence="1">Belongs to the type-I restriction system S methylase family.</text>
</comment>
<dbReference type="EMBL" id="LS423452">
    <property type="protein sequence ID" value="SPS05212.1"/>
    <property type="molecule type" value="Genomic_DNA"/>
</dbReference>
<dbReference type="REBASE" id="254397">
    <property type="entry name" value="S.NspKNBORF804P"/>
</dbReference>
<evidence type="ECO:0000256" key="4">
    <source>
        <dbReference type="SAM" id="Coils"/>
    </source>
</evidence>
<proteinExistence type="inferred from homology"/>
<dbReference type="InterPro" id="IPR052021">
    <property type="entry name" value="Type-I_RS_S_subunit"/>
</dbReference>
<evidence type="ECO:0000256" key="2">
    <source>
        <dbReference type="ARBA" id="ARBA00022747"/>
    </source>
</evidence>
<feature type="coiled-coil region" evidence="4">
    <location>
        <begin position="145"/>
        <end position="172"/>
    </location>
</feature>
<feature type="domain" description="Type I restriction modification DNA specificity" evidence="5">
    <location>
        <begin position="185"/>
        <end position="359"/>
    </location>
</feature>
<dbReference type="GO" id="GO:0003677">
    <property type="term" value="F:DNA binding"/>
    <property type="evidence" value="ECO:0007669"/>
    <property type="project" value="UniProtKB-KW"/>
</dbReference>
<evidence type="ECO:0000256" key="1">
    <source>
        <dbReference type="ARBA" id="ARBA00010923"/>
    </source>
</evidence>
<reference evidence="6" key="1">
    <citation type="submission" date="2018-05" db="EMBL/GenBank/DDBJ databases">
        <authorList>
            <person name="Lanie J.A."/>
            <person name="Ng W.-L."/>
            <person name="Kazmierczak K.M."/>
            <person name="Andrzejewski T.M."/>
            <person name="Davidsen T.M."/>
            <person name="Wayne K.J."/>
            <person name="Tettelin H."/>
            <person name="Glass J.I."/>
            <person name="Rusch D."/>
            <person name="Podicherti R."/>
            <person name="Tsui H.-C.T."/>
            <person name="Winkler M.E."/>
        </authorList>
    </citation>
    <scope>NUCLEOTIDE SEQUENCE</scope>
    <source>
        <strain evidence="6">KNB</strain>
    </source>
</reference>
<feature type="domain" description="Type I restriction modification DNA specificity" evidence="5">
    <location>
        <begin position="11"/>
        <end position="162"/>
    </location>
</feature>
<keyword evidence="3" id="KW-0238">DNA-binding</keyword>
<dbReference type="InterPro" id="IPR000055">
    <property type="entry name" value="Restrct_endonuc_typeI_TRD"/>
</dbReference>
<dbReference type="InterPro" id="IPR044946">
    <property type="entry name" value="Restrct_endonuc_typeI_TRD_sf"/>
</dbReference>
<evidence type="ECO:0000256" key="3">
    <source>
        <dbReference type="ARBA" id="ARBA00023125"/>
    </source>
</evidence>
<keyword evidence="4" id="KW-0175">Coiled coil</keyword>
<feature type="coiled-coil region" evidence="4">
    <location>
        <begin position="345"/>
        <end position="372"/>
    </location>
</feature>
<dbReference type="PANTHER" id="PTHR30408:SF12">
    <property type="entry name" value="TYPE I RESTRICTION ENZYME MJAVIII SPECIFICITY SUBUNIT"/>
    <property type="match status" value="1"/>
</dbReference>
<dbReference type="Gene3D" id="1.10.287.1120">
    <property type="entry name" value="Bipartite methylase S protein"/>
    <property type="match status" value="2"/>
</dbReference>
<dbReference type="CDD" id="cd17288">
    <property type="entry name" value="RMtype1_S_LlaAI06ORF1089P_TRD1-CR1_like"/>
    <property type="match status" value="1"/>
</dbReference>
<name>A0A2X0R5M0_9PROT</name>
<dbReference type="SUPFAM" id="SSF116734">
    <property type="entry name" value="DNA methylase specificity domain"/>
    <property type="match status" value="2"/>
</dbReference>
<dbReference type="Pfam" id="PF01420">
    <property type="entry name" value="Methylase_S"/>
    <property type="match status" value="2"/>
</dbReference>
<dbReference type="GO" id="GO:0009307">
    <property type="term" value="P:DNA restriction-modification system"/>
    <property type="evidence" value="ECO:0007669"/>
    <property type="project" value="UniProtKB-KW"/>
</dbReference>
<dbReference type="Gene3D" id="3.90.220.20">
    <property type="entry name" value="DNA methylase specificity domains"/>
    <property type="match status" value="2"/>
</dbReference>
<dbReference type="PANTHER" id="PTHR30408">
    <property type="entry name" value="TYPE-1 RESTRICTION ENZYME ECOKI SPECIFICITY PROTEIN"/>
    <property type="match status" value="1"/>
</dbReference>
<gene>
    <name evidence="6" type="ORF">NITFAB_0801</name>
</gene>
<sequence length="388" mass="44195">MKAKLSKKNTPAGWSEKRLGDVLRVGSGKDYKHLEKGNVPVFGTGGQMLSVNQSLHAGETVFIGRKGTIDKPFYFKGRFWTVDTLFYTYGYKETSARFINYVFQKINWLSYNEASGVPSLSKTTIEGIDFVFPPKPEQDRIVVVLETWDQAIKKLTRKIEIKKEVKKGLMQELLTGKTRLPGFEDKWDFLKLGDIGTFRGGNGFPERFQGNFTGTYPFFKVSDMNNVGNGVYMHVANHWIEENIRKEIKATIFPKDTIVLAKIGAALFLERKRILVQPSCIDNNMMGFVVNDFDKDFIFYKFLMLQFSRYANTTALPSLSGTELSEIEIRIPNSRKEQSAIANILTTADKEIKLLNQKLLFLKDQKKHLLNNLITGTIRTPESLSIPN</sequence>
<keyword evidence="2" id="KW-0680">Restriction system</keyword>
<evidence type="ECO:0000259" key="5">
    <source>
        <dbReference type="Pfam" id="PF01420"/>
    </source>
</evidence>
<evidence type="ECO:0000313" key="6">
    <source>
        <dbReference type="EMBL" id="SPS05212.1"/>
    </source>
</evidence>
<protein>
    <recommendedName>
        <fullName evidence="5">Type I restriction modification DNA specificity domain-containing protein</fullName>
    </recommendedName>
</protein>
<accession>A0A2X0R5M0</accession>